<reference evidence="2 3" key="1">
    <citation type="submission" date="2019-04" db="EMBL/GenBank/DDBJ databases">
        <title>Microbes associate with the intestines of laboratory mice.</title>
        <authorList>
            <person name="Navarre W."/>
            <person name="Wong E."/>
            <person name="Huang K."/>
            <person name="Tropini C."/>
            <person name="Ng K."/>
            <person name="Yu B."/>
        </authorList>
    </citation>
    <scope>NUCLEOTIDE SEQUENCE [LARGE SCALE GENOMIC DNA]</scope>
    <source>
        <strain evidence="2 3">NM50_B9-20</strain>
    </source>
</reference>
<evidence type="ECO:0000313" key="3">
    <source>
        <dbReference type="Proteomes" id="UP000306888"/>
    </source>
</evidence>
<proteinExistence type="predicted"/>
<dbReference type="EMBL" id="SRYR01000004">
    <property type="protein sequence ID" value="TGY42077.1"/>
    <property type="molecule type" value="Genomic_DNA"/>
</dbReference>
<feature type="transmembrane region" description="Helical" evidence="1">
    <location>
        <begin position="204"/>
        <end position="229"/>
    </location>
</feature>
<keyword evidence="1" id="KW-0472">Membrane</keyword>
<feature type="transmembrane region" description="Helical" evidence="1">
    <location>
        <begin position="235"/>
        <end position="260"/>
    </location>
</feature>
<organism evidence="2 3">
    <name type="scientific">Clostridium sartagoforme</name>
    <dbReference type="NCBI Taxonomy" id="84031"/>
    <lineage>
        <taxon>Bacteria</taxon>
        <taxon>Bacillati</taxon>
        <taxon>Bacillota</taxon>
        <taxon>Clostridia</taxon>
        <taxon>Eubacteriales</taxon>
        <taxon>Clostridiaceae</taxon>
        <taxon>Clostridium</taxon>
    </lineage>
</organism>
<keyword evidence="1" id="KW-1133">Transmembrane helix</keyword>
<dbReference type="RefSeq" id="WP_136006987.1">
    <property type="nucleotide sequence ID" value="NZ_SRYR01000004.1"/>
</dbReference>
<keyword evidence="3" id="KW-1185">Reference proteome</keyword>
<evidence type="ECO:0000256" key="1">
    <source>
        <dbReference type="SAM" id="Phobius"/>
    </source>
</evidence>
<feature type="transmembrane region" description="Helical" evidence="1">
    <location>
        <begin position="49"/>
        <end position="71"/>
    </location>
</feature>
<accession>A0A4S2DIT0</accession>
<gene>
    <name evidence="2" type="ORF">E5347_10090</name>
</gene>
<dbReference type="Proteomes" id="UP000306888">
    <property type="component" value="Unassembled WGS sequence"/>
</dbReference>
<feature type="transmembrane region" description="Helical" evidence="1">
    <location>
        <begin position="174"/>
        <end position="192"/>
    </location>
</feature>
<dbReference type="OrthoDB" id="258743at2"/>
<comment type="caution">
    <text evidence="2">The sequence shown here is derived from an EMBL/GenBank/DDBJ whole genome shotgun (WGS) entry which is preliminary data.</text>
</comment>
<feature type="transmembrane region" description="Helical" evidence="1">
    <location>
        <begin position="7"/>
        <end position="29"/>
    </location>
</feature>
<protein>
    <submittedName>
        <fullName evidence="2">Uncharacterized protein</fullName>
    </submittedName>
</protein>
<feature type="transmembrane region" description="Helical" evidence="1">
    <location>
        <begin position="106"/>
        <end position="131"/>
    </location>
</feature>
<dbReference type="AlphaFoldDB" id="A0A4S2DIT0"/>
<name>A0A4S2DIT0_9CLOT</name>
<evidence type="ECO:0000313" key="2">
    <source>
        <dbReference type="EMBL" id="TGY42077.1"/>
    </source>
</evidence>
<keyword evidence="1" id="KW-0812">Transmembrane</keyword>
<sequence>MEFLKELLIITIFEIVCLVGSIVVVGFILGFFRERSIKNFYKAFGRKSIYITGFIGVPIHELSHAIVAIIFRHEITEIKLFKPSSEDNTLGYVKHRYNTKSIYQQIGNFFIGIAPILGGTISIGILMYFLIPSVYNVFMSTILNNINQVNLINVVLSFKELTKLVFTLDNFKNVEFIIFILLAICISSHISLSKADIKGASKGLFSMFLILIILNLLGITKYVSINMIISYNMLIINILFIAIIFSFITYMISLIISSIFK</sequence>